<dbReference type="Gene3D" id="3.20.20.190">
    <property type="entry name" value="Phosphatidylinositol (PI) phosphodiesterase"/>
    <property type="match status" value="1"/>
</dbReference>
<keyword evidence="3" id="KW-1185">Reference proteome</keyword>
<dbReference type="InterPro" id="IPR030395">
    <property type="entry name" value="GP_PDE_dom"/>
</dbReference>
<accession>A0ABS4IBI0</accession>
<sequence length="52" mass="6217">MKDRKLIEGAQRREIDVHYWTINDQETMEELIKLGVDGIMTDRPDLMQELLE</sequence>
<comment type="caution">
    <text evidence="2">The sequence shown here is derived from an EMBL/GenBank/DDBJ whole genome shotgun (WGS) entry which is preliminary data.</text>
</comment>
<evidence type="ECO:0000313" key="3">
    <source>
        <dbReference type="Proteomes" id="UP001519345"/>
    </source>
</evidence>
<dbReference type="Proteomes" id="UP001519345">
    <property type="component" value="Unassembled WGS sequence"/>
</dbReference>
<dbReference type="InterPro" id="IPR017946">
    <property type="entry name" value="PLC-like_Pdiesterase_TIM-brl"/>
</dbReference>
<evidence type="ECO:0000313" key="2">
    <source>
        <dbReference type="EMBL" id="MBP1968294.1"/>
    </source>
</evidence>
<dbReference type="PANTHER" id="PTHR46211:SF14">
    <property type="entry name" value="GLYCEROPHOSPHODIESTER PHOSPHODIESTERASE"/>
    <property type="match status" value="1"/>
</dbReference>
<reference evidence="2 3" key="1">
    <citation type="submission" date="2021-03" db="EMBL/GenBank/DDBJ databases">
        <title>Genomic Encyclopedia of Type Strains, Phase IV (KMG-IV): sequencing the most valuable type-strain genomes for metagenomic binning, comparative biology and taxonomic classification.</title>
        <authorList>
            <person name="Goeker M."/>
        </authorList>
    </citation>
    <scope>NUCLEOTIDE SEQUENCE [LARGE SCALE GENOMIC DNA]</scope>
    <source>
        <strain evidence="2 3">DSM 25609</strain>
    </source>
</reference>
<feature type="domain" description="GP-PDE" evidence="1">
    <location>
        <begin position="1"/>
        <end position="51"/>
    </location>
</feature>
<evidence type="ECO:0000259" key="1">
    <source>
        <dbReference type="PROSITE" id="PS51704"/>
    </source>
</evidence>
<organism evidence="2 3">
    <name type="scientific">Virgibacillus natechei</name>
    <dbReference type="NCBI Taxonomy" id="1216297"/>
    <lineage>
        <taxon>Bacteria</taxon>
        <taxon>Bacillati</taxon>
        <taxon>Bacillota</taxon>
        <taxon>Bacilli</taxon>
        <taxon>Bacillales</taxon>
        <taxon>Bacillaceae</taxon>
        <taxon>Virgibacillus</taxon>
    </lineage>
</organism>
<dbReference type="Pfam" id="PF03009">
    <property type="entry name" value="GDPD"/>
    <property type="match status" value="1"/>
</dbReference>
<dbReference type="PROSITE" id="PS51704">
    <property type="entry name" value="GP_PDE"/>
    <property type="match status" value="1"/>
</dbReference>
<dbReference type="EMBL" id="JAGGKX010000001">
    <property type="protein sequence ID" value="MBP1968294.1"/>
    <property type="molecule type" value="Genomic_DNA"/>
</dbReference>
<dbReference type="PANTHER" id="PTHR46211">
    <property type="entry name" value="GLYCEROPHOSPHORYL DIESTER PHOSPHODIESTERASE"/>
    <property type="match status" value="1"/>
</dbReference>
<gene>
    <name evidence="2" type="ORF">J2Z83_000386</name>
</gene>
<dbReference type="SUPFAM" id="SSF51695">
    <property type="entry name" value="PLC-like phosphodiesterases"/>
    <property type="match status" value="1"/>
</dbReference>
<protein>
    <submittedName>
        <fullName evidence="2">Glycerophosphoryl diester phosphodiesterase</fullName>
    </submittedName>
</protein>
<proteinExistence type="predicted"/>
<name>A0ABS4IBI0_9BACI</name>
<dbReference type="RefSeq" id="WP_209461516.1">
    <property type="nucleotide sequence ID" value="NZ_CP110224.1"/>
</dbReference>